<dbReference type="GO" id="GO:0016491">
    <property type="term" value="F:oxidoreductase activity"/>
    <property type="evidence" value="ECO:0007669"/>
    <property type="project" value="UniProtKB-KW"/>
</dbReference>
<dbReference type="PANTHER" id="PTHR47534">
    <property type="entry name" value="YALI0E05731P"/>
    <property type="match status" value="1"/>
</dbReference>
<dbReference type="VEuPathDB" id="FungiDB:PC9H_001639"/>
<sequence length="301" mass="32623">MTVLNALRIAHAAKPFKAPVAVVVGGTAGIGAALAEKIARYSVNPEIHLVGRSEVSAEKVLSGLKAANPGGQYHFHQCDISLLANARTLAASLSQSLPKVNLLVLTSGMFSMSGRTETTEGHDVKMVLHYYSRMLFAQRLLPNLQAAADAGENARVSTVLDSKRGDLRKLDWDDLDLKKGFGVGAVAYHCLTMTDIAIQRFARLHPSMSFQHAFPSIVATSISRAFPWYVAGPAAIFNMLFARSAEDCAEYLFDPLWNDAMKTGAHFIDSDGKEVAQVKADSGAEAQEKLWRHTEDIIGKP</sequence>
<dbReference type="Pfam" id="PF00106">
    <property type="entry name" value="adh_short"/>
    <property type="match status" value="1"/>
</dbReference>
<dbReference type="AlphaFoldDB" id="A0A8H7DXZ3"/>
<comment type="caution">
    <text evidence="2">The sequence shown here is derived from an EMBL/GenBank/DDBJ whole genome shotgun (WGS) entry which is preliminary data.</text>
</comment>
<dbReference type="InterPro" id="IPR002347">
    <property type="entry name" value="SDR_fam"/>
</dbReference>
<gene>
    <name evidence="2" type="ORF">PC9H_001639</name>
</gene>
<dbReference type="InterPro" id="IPR036291">
    <property type="entry name" value="NAD(P)-bd_dom_sf"/>
</dbReference>
<evidence type="ECO:0000256" key="1">
    <source>
        <dbReference type="ARBA" id="ARBA00023002"/>
    </source>
</evidence>
<evidence type="ECO:0008006" key="4">
    <source>
        <dbReference type="Google" id="ProtNLM"/>
    </source>
</evidence>
<evidence type="ECO:0000313" key="3">
    <source>
        <dbReference type="Proteomes" id="UP000623687"/>
    </source>
</evidence>
<proteinExistence type="predicted"/>
<organism evidence="2 3">
    <name type="scientific">Pleurotus ostreatus</name>
    <name type="common">Oyster mushroom</name>
    <name type="synonym">White-rot fungus</name>
    <dbReference type="NCBI Taxonomy" id="5322"/>
    <lineage>
        <taxon>Eukaryota</taxon>
        <taxon>Fungi</taxon>
        <taxon>Dikarya</taxon>
        <taxon>Basidiomycota</taxon>
        <taxon>Agaricomycotina</taxon>
        <taxon>Agaricomycetes</taxon>
        <taxon>Agaricomycetidae</taxon>
        <taxon>Agaricales</taxon>
        <taxon>Pleurotineae</taxon>
        <taxon>Pleurotaceae</taxon>
        <taxon>Pleurotus</taxon>
    </lineage>
</organism>
<name>A0A8H7DXZ3_PLEOS</name>
<dbReference type="GeneID" id="59371480"/>
<keyword evidence="3" id="KW-1185">Reference proteome</keyword>
<reference evidence="2" key="1">
    <citation type="submission" date="2019-07" db="EMBL/GenBank/DDBJ databases">
        <authorList>
            <person name="Palmer J.M."/>
        </authorList>
    </citation>
    <scope>NUCLEOTIDE SEQUENCE</scope>
    <source>
        <strain evidence="2">PC9</strain>
    </source>
</reference>
<dbReference type="SUPFAM" id="SSF51735">
    <property type="entry name" value="NAD(P)-binding Rossmann-fold domains"/>
    <property type="match status" value="1"/>
</dbReference>
<accession>A0A8H7DXZ3</accession>
<dbReference type="Proteomes" id="UP000623687">
    <property type="component" value="Unassembled WGS sequence"/>
</dbReference>
<evidence type="ECO:0000313" key="2">
    <source>
        <dbReference type="EMBL" id="KAF7441290.1"/>
    </source>
</evidence>
<dbReference type="EMBL" id="JACETU010000001">
    <property type="protein sequence ID" value="KAF7441290.1"/>
    <property type="molecule type" value="Genomic_DNA"/>
</dbReference>
<dbReference type="Gene3D" id="3.40.50.720">
    <property type="entry name" value="NAD(P)-binding Rossmann-like Domain"/>
    <property type="match status" value="1"/>
</dbReference>
<dbReference type="RefSeq" id="XP_036637134.1">
    <property type="nucleotide sequence ID" value="XM_036771289.1"/>
</dbReference>
<keyword evidence="1" id="KW-0560">Oxidoreductase</keyword>
<protein>
    <recommendedName>
        <fullName evidence="4">NAD(P)-binding protein</fullName>
    </recommendedName>
</protein>
<dbReference type="OrthoDB" id="2898509at2759"/>
<dbReference type="InterPro" id="IPR052228">
    <property type="entry name" value="Sec_Metab_Biosynth_Oxidored"/>
</dbReference>
<dbReference type="PANTHER" id="PTHR47534:SF3">
    <property type="entry name" value="ALCOHOL DEHYDROGENASE-LIKE C-TERMINAL DOMAIN-CONTAINING PROTEIN"/>
    <property type="match status" value="1"/>
</dbReference>